<dbReference type="Proteomes" id="UP000001861">
    <property type="component" value="Unassembled WGS sequence"/>
</dbReference>
<sequence>MAAMSSTDSSPSALKLSTQDLYRLLEPITVPSHSPRARFTNWGLSFTCKPLAVFEPENDYQCELILELARREGKVLRAVGVGHSPSDLACTNGFMLRATKMNHILEVNVEKRYVIAQAGITLNDLHRELAKNNLAMSNVGSISEQTLAGVITTGTHGSGIEYKVLSDSVLALTLLVADGSRVTCSRNENADLFIATLCGLGSTGVILSIQFEVEPAYRLKEEQESVPFDEFVSNMDTLVHSAEHARFWWFPTSDTVRCSYSNRTSEPRNPAGSWLWHSFLGHHVVQLLLFVARFFTFLNPLIANFACWLVSEKTVGVDDSHRIFNVDCRYPQHTTEWAIPLKHSQACLRELRAWLEQEHADPHGIRPHFPIEIRVSASDDIWLSPSNDITLFSSLKCDPLRPYGFNVPYRRLFEGYEAIVAKYEGRPHWAKAHKLRPDTLRKMYPRFDDFVRIIESVDPQGIFRNDYVQRHIMGRPIDTRVYKQRRD</sequence>
<dbReference type="InterPro" id="IPR016167">
    <property type="entry name" value="FAD-bd_PCMH_sub1"/>
</dbReference>
<keyword evidence="7" id="KW-1185">Reference proteome</keyword>
<dbReference type="OMA" id="YPRFGEF"/>
<dbReference type="InParanoid" id="A8NJT1"/>
<dbReference type="FunCoup" id="A8NJT1">
    <property type="interactions" value="371"/>
</dbReference>
<dbReference type="PROSITE" id="PS51387">
    <property type="entry name" value="FAD_PCMH"/>
    <property type="match status" value="1"/>
</dbReference>
<name>A8NJT1_COPC7</name>
<dbReference type="HOGENOM" id="CLU_003896_4_1_1"/>
<dbReference type="InterPro" id="IPR016166">
    <property type="entry name" value="FAD-bd_PCMH"/>
</dbReference>
<accession>A8NJT1</accession>
<comment type="pathway">
    <text evidence="1">Cofactor biosynthesis; D-erythroascorbate biosynthesis; dehydro-D-arabinono-1,4-lactone from D-arabinose: step 2/2.</text>
</comment>
<dbReference type="InterPro" id="IPR016169">
    <property type="entry name" value="FAD-bd_PCMH_sub2"/>
</dbReference>
<dbReference type="GeneID" id="6010800"/>
<reference evidence="6 7" key="1">
    <citation type="journal article" date="2010" name="Proc. Natl. Acad. Sci. U.S.A.">
        <title>Insights into evolution of multicellular fungi from the assembled chromosomes of the mushroom Coprinopsis cinerea (Coprinus cinereus).</title>
        <authorList>
            <person name="Stajich J.E."/>
            <person name="Wilke S.K."/>
            <person name="Ahren D."/>
            <person name="Au C.H."/>
            <person name="Birren B.W."/>
            <person name="Borodovsky M."/>
            <person name="Burns C."/>
            <person name="Canback B."/>
            <person name="Casselton L.A."/>
            <person name="Cheng C.K."/>
            <person name="Deng J."/>
            <person name="Dietrich F.S."/>
            <person name="Fargo D.C."/>
            <person name="Farman M.L."/>
            <person name="Gathman A.C."/>
            <person name="Goldberg J."/>
            <person name="Guigo R."/>
            <person name="Hoegger P.J."/>
            <person name="Hooker J.B."/>
            <person name="Huggins A."/>
            <person name="James T.Y."/>
            <person name="Kamada T."/>
            <person name="Kilaru S."/>
            <person name="Kodira C."/>
            <person name="Kues U."/>
            <person name="Kupfer D."/>
            <person name="Kwan H.S."/>
            <person name="Lomsadze A."/>
            <person name="Li W."/>
            <person name="Lilly W.W."/>
            <person name="Ma L.J."/>
            <person name="Mackey A.J."/>
            <person name="Manning G."/>
            <person name="Martin F."/>
            <person name="Muraguchi H."/>
            <person name="Natvig D.O."/>
            <person name="Palmerini H."/>
            <person name="Ramesh M.A."/>
            <person name="Rehmeyer C.J."/>
            <person name="Roe B.A."/>
            <person name="Shenoy N."/>
            <person name="Stanke M."/>
            <person name="Ter-Hovhannisyan V."/>
            <person name="Tunlid A."/>
            <person name="Velagapudi R."/>
            <person name="Vision T.J."/>
            <person name="Zeng Q."/>
            <person name="Zolan M.E."/>
            <person name="Pukkila P.J."/>
        </authorList>
    </citation>
    <scope>NUCLEOTIDE SEQUENCE [LARGE SCALE GENOMIC DNA]</scope>
    <source>
        <strain evidence="7">Okayama-7 / 130 / ATCC MYA-4618 / FGSC 9003</strain>
    </source>
</reference>
<dbReference type="OrthoDB" id="610608at2759"/>
<dbReference type="Gene3D" id="3.30.465.10">
    <property type="match status" value="1"/>
</dbReference>
<dbReference type="InterPro" id="IPR036318">
    <property type="entry name" value="FAD-bd_PCMH-like_sf"/>
</dbReference>
<evidence type="ECO:0000259" key="5">
    <source>
        <dbReference type="PROSITE" id="PS51387"/>
    </source>
</evidence>
<feature type="domain" description="FAD-binding PCMH-type" evidence="5">
    <location>
        <begin position="46"/>
        <end position="216"/>
    </location>
</feature>
<dbReference type="GO" id="GO:0016020">
    <property type="term" value="C:membrane"/>
    <property type="evidence" value="ECO:0007669"/>
    <property type="project" value="InterPro"/>
</dbReference>
<dbReference type="AlphaFoldDB" id="A8NJT1"/>
<dbReference type="GO" id="GO:0005739">
    <property type="term" value="C:mitochondrion"/>
    <property type="evidence" value="ECO:0007669"/>
    <property type="project" value="TreeGrafter"/>
</dbReference>
<dbReference type="PANTHER" id="PTHR43762">
    <property type="entry name" value="L-GULONOLACTONE OXIDASE"/>
    <property type="match status" value="1"/>
</dbReference>
<dbReference type="EMBL" id="AACS02000010">
    <property type="protein sequence ID" value="EAU87527.2"/>
    <property type="molecule type" value="Genomic_DNA"/>
</dbReference>
<dbReference type="KEGG" id="cci:CC1G_11199"/>
<dbReference type="Pfam" id="PF01565">
    <property type="entry name" value="FAD_binding_4"/>
    <property type="match status" value="1"/>
</dbReference>
<dbReference type="Gene3D" id="3.30.43.10">
    <property type="entry name" value="Uridine Diphospho-n-acetylenolpyruvylglucosamine Reductase, domain 2"/>
    <property type="match status" value="1"/>
</dbReference>
<keyword evidence="3" id="KW-0560">Oxidoreductase</keyword>
<organism evidence="6 7">
    <name type="scientific">Coprinopsis cinerea (strain Okayama-7 / 130 / ATCC MYA-4618 / FGSC 9003)</name>
    <name type="common">Inky cap fungus</name>
    <name type="synonym">Hormographiella aspergillata</name>
    <dbReference type="NCBI Taxonomy" id="240176"/>
    <lineage>
        <taxon>Eukaryota</taxon>
        <taxon>Fungi</taxon>
        <taxon>Dikarya</taxon>
        <taxon>Basidiomycota</taxon>
        <taxon>Agaricomycotina</taxon>
        <taxon>Agaricomycetes</taxon>
        <taxon>Agaricomycetidae</taxon>
        <taxon>Agaricales</taxon>
        <taxon>Agaricineae</taxon>
        <taxon>Psathyrellaceae</taxon>
        <taxon>Coprinopsis</taxon>
    </lineage>
</organism>
<protein>
    <recommendedName>
        <fullName evidence="2">D-arabinono-1,4-lactone oxidase</fullName>
        <ecNumber evidence="2">1.1.3.37</ecNumber>
    </recommendedName>
    <alternativeName>
        <fullName evidence="4">L-galactono-gamma-lactone oxidase</fullName>
    </alternativeName>
</protein>
<evidence type="ECO:0000256" key="3">
    <source>
        <dbReference type="ARBA" id="ARBA00023002"/>
    </source>
</evidence>
<evidence type="ECO:0000256" key="4">
    <source>
        <dbReference type="ARBA" id="ARBA00033418"/>
    </source>
</evidence>
<dbReference type="PANTHER" id="PTHR43762:SF1">
    <property type="entry name" value="D-ARABINONO-1,4-LACTONE OXIDASE"/>
    <property type="match status" value="1"/>
</dbReference>
<dbReference type="InterPro" id="IPR007173">
    <property type="entry name" value="ALO_C"/>
</dbReference>
<dbReference type="EC" id="1.1.3.37" evidence="2"/>
<dbReference type="Pfam" id="PF04030">
    <property type="entry name" value="ALO"/>
    <property type="match status" value="1"/>
</dbReference>
<dbReference type="PIRSF" id="PIRSF000136">
    <property type="entry name" value="LGO_GLO"/>
    <property type="match status" value="1"/>
</dbReference>
<dbReference type="Gene3D" id="3.30.70.2520">
    <property type="match status" value="1"/>
</dbReference>
<dbReference type="InterPro" id="IPR010031">
    <property type="entry name" value="FAD_lactone_oxidase-like"/>
</dbReference>
<dbReference type="SUPFAM" id="SSF56176">
    <property type="entry name" value="FAD-binding/transporter-associated domain-like"/>
    <property type="match status" value="1"/>
</dbReference>
<dbReference type="InterPro" id="IPR006094">
    <property type="entry name" value="Oxid_FAD_bind_N"/>
</dbReference>
<evidence type="ECO:0000313" key="7">
    <source>
        <dbReference type="Proteomes" id="UP000001861"/>
    </source>
</evidence>
<dbReference type="GO" id="GO:0071949">
    <property type="term" value="F:FAD binding"/>
    <property type="evidence" value="ECO:0007669"/>
    <property type="project" value="InterPro"/>
</dbReference>
<dbReference type="InterPro" id="IPR016171">
    <property type="entry name" value="Vanillyl_alc_oxidase_C-sub2"/>
</dbReference>
<dbReference type="Gene3D" id="1.10.45.10">
    <property type="entry name" value="Vanillyl-alcohol Oxidase, Chain A, domain 4"/>
    <property type="match status" value="1"/>
</dbReference>
<dbReference type="STRING" id="240176.A8NJT1"/>
<dbReference type="RefSeq" id="XP_001834286.2">
    <property type="nucleotide sequence ID" value="XM_001834234.2"/>
</dbReference>
<comment type="caution">
    <text evidence="6">The sequence shown here is derived from an EMBL/GenBank/DDBJ whole genome shotgun (WGS) entry which is preliminary data.</text>
</comment>
<dbReference type="VEuPathDB" id="FungiDB:CC1G_11199"/>
<evidence type="ECO:0000313" key="6">
    <source>
        <dbReference type="EMBL" id="EAU87527.2"/>
    </source>
</evidence>
<proteinExistence type="predicted"/>
<gene>
    <name evidence="6" type="ORF">CC1G_11199</name>
</gene>
<dbReference type="eggNOG" id="KOG4730">
    <property type="taxonomic scope" value="Eukaryota"/>
</dbReference>
<dbReference type="GO" id="GO:0003885">
    <property type="term" value="F:D-arabinono-1,4-lactone oxidase activity"/>
    <property type="evidence" value="ECO:0007669"/>
    <property type="project" value="UniProtKB-EC"/>
</dbReference>
<evidence type="ECO:0000256" key="2">
    <source>
        <dbReference type="ARBA" id="ARBA00013136"/>
    </source>
</evidence>
<evidence type="ECO:0000256" key="1">
    <source>
        <dbReference type="ARBA" id="ARBA00005083"/>
    </source>
</evidence>
<dbReference type="UniPathway" id="UPA00771">
    <property type="reaction ID" value="UER00766"/>
</dbReference>